<comment type="caution">
    <text evidence="2">The sequence shown here is derived from an EMBL/GenBank/DDBJ whole genome shotgun (WGS) entry which is preliminary data.</text>
</comment>
<name>A0A086P986_SPHHM</name>
<dbReference type="Proteomes" id="UP000024284">
    <property type="component" value="Unassembled WGS sequence"/>
</dbReference>
<evidence type="ECO:0000313" key="3">
    <source>
        <dbReference type="Proteomes" id="UP000024284"/>
    </source>
</evidence>
<evidence type="ECO:0000256" key="1">
    <source>
        <dbReference type="SAM" id="Phobius"/>
    </source>
</evidence>
<organism evidence="2 3">
    <name type="scientific">Sphingobium herbicidovorans (strain ATCC 700291 / DSM 11019 / CCUG 56400 / KCTC 2939 / LMG 18315 / NBRC 16415 / MH)</name>
    <name type="common">Sphingomonas herbicidovorans</name>
    <dbReference type="NCBI Taxonomy" id="1219045"/>
    <lineage>
        <taxon>Bacteria</taxon>
        <taxon>Pseudomonadati</taxon>
        <taxon>Pseudomonadota</taxon>
        <taxon>Alphaproteobacteria</taxon>
        <taxon>Sphingomonadales</taxon>
        <taxon>Sphingomonadaceae</taxon>
        <taxon>Sphingobium</taxon>
    </lineage>
</organism>
<keyword evidence="1" id="KW-1133">Transmembrane helix</keyword>
<keyword evidence="1" id="KW-0812">Transmembrane</keyword>
<accession>A0A086P986</accession>
<evidence type="ECO:0000313" key="2">
    <source>
        <dbReference type="EMBL" id="KFG89954.1"/>
    </source>
</evidence>
<protein>
    <submittedName>
        <fullName evidence="2">Uncharacterized protein</fullName>
    </submittedName>
</protein>
<sequence>MCAVFVKPRLFGRSSCRFVELLDRYPDVSAGELAEMIETFPHLPAAEIAIMSIGEKSHRKLDKFIMEQSEALSRPWLNSSLLIIIAISFVVLLYWLH</sequence>
<proteinExistence type="predicted"/>
<feature type="transmembrane region" description="Helical" evidence="1">
    <location>
        <begin position="76"/>
        <end position="96"/>
    </location>
</feature>
<gene>
    <name evidence="2" type="ORF">BV98_002250</name>
</gene>
<dbReference type="EMBL" id="JFZA02000018">
    <property type="protein sequence ID" value="KFG89954.1"/>
    <property type="molecule type" value="Genomic_DNA"/>
</dbReference>
<keyword evidence="1" id="KW-0472">Membrane</keyword>
<dbReference type="AlphaFoldDB" id="A0A086P986"/>
<keyword evidence="3" id="KW-1185">Reference proteome</keyword>
<dbReference type="RefSeq" id="WP_037466064.1">
    <property type="nucleotide sequence ID" value="NZ_BCZD01000035.1"/>
</dbReference>
<reference evidence="2" key="1">
    <citation type="submission" date="2014-08" db="EMBL/GenBank/DDBJ databases">
        <title>Draft genome sequences of Sphingobium herbicidovorans.</title>
        <authorList>
            <person name="Gan H.M."/>
            <person name="Gan H.Y."/>
            <person name="Savka M.A."/>
        </authorList>
    </citation>
    <scope>NUCLEOTIDE SEQUENCE [LARGE SCALE GENOMIC DNA]</scope>
    <source>
        <strain evidence="2">NBRC 16415</strain>
    </source>
</reference>